<feature type="region of interest" description="Disordered" evidence="1">
    <location>
        <begin position="326"/>
        <end position="348"/>
    </location>
</feature>
<evidence type="ECO:0000256" key="1">
    <source>
        <dbReference type="SAM" id="MobiDB-lite"/>
    </source>
</evidence>
<name>A0A078AWC2_STYLE</name>
<dbReference type="GO" id="GO:0016298">
    <property type="term" value="F:lipase activity"/>
    <property type="evidence" value="ECO:0007669"/>
    <property type="project" value="TreeGrafter"/>
</dbReference>
<gene>
    <name evidence="3" type="primary">Contig16027.g17081</name>
    <name evidence="3" type="ORF">STYLEM_15534</name>
</gene>
<dbReference type="Pfam" id="PF01674">
    <property type="entry name" value="Lipase_2"/>
    <property type="match status" value="1"/>
</dbReference>
<keyword evidence="4" id="KW-1185">Reference proteome</keyword>
<evidence type="ECO:0000313" key="3">
    <source>
        <dbReference type="EMBL" id="CDW86439.1"/>
    </source>
</evidence>
<accession>A0A078AWC2</accession>
<proteinExistence type="predicted"/>
<dbReference type="Proteomes" id="UP000039865">
    <property type="component" value="Unassembled WGS sequence"/>
</dbReference>
<protein>
    <submittedName>
        <fullName evidence="3">Lipase</fullName>
    </submittedName>
</protein>
<sequence>MKSLITFASISIFATIVTSQNSTYKRGLTDHFIQFLNLNKNYYPYNFNRTEFFGGSFGGKDNDTQPINKVPVVFVHGAADMVIGEEWANDGFRYDIEYFLQNGYTKAELYGSMWGFADLAGEYNLKHDTEYVIAIRRFLEAVLDYTGAAKIDVISHSMGVALSRAAIKGGKYLLRDIGYINLKPINKNVRTYIGIAGLSYGALVCTEAFYYDNFLGCNKFNGYYPGVLDKYNKVVNVSEFLNNLNKDKTKEGDQAYAILSLFDSPKTYNDKYNSAFPTMDMAFIFNSSEYDHVGVRDKTQEFQLRLLNSYHPSEIQETEFMFMTKSQGPKNVQDDEENEEEKQGNFLE</sequence>
<feature type="signal peptide" evidence="2">
    <location>
        <begin position="1"/>
        <end position="19"/>
    </location>
</feature>
<dbReference type="InterPro" id="IPR002918">
    <property type="entry name" value="Lipase_EstA/Esterase_EstB"/>
</dbReference>
<reference evidence="3 4" key="1">
    <citation type="submission" date="2014-06" db="EMBL/GenBank/DDBJ databases">
        <authorList>
            <person name="Swart Estienne"/>
        </authorList>
    </citation>
    <scope>NUCLEOTIDE SEQUENCE [LARGE SCALE GENOMIC DNA]</scope>
    <source>
        <strain evidence="3 4">130c</strain>
    </source>
</reference>
<organism evidence="3 4">
    <name type="scientific">Stylonychia lemnae</name>
    <name type="common">Ciliate</name>
    <dbReference type="NCBI Taxonomy" id="5949"/>
    <lineage>
        <taxon>Eukaryota</taxon>
        <taxon>Sar</taxon>
        <taxon>Alveolata</taxon>
        <taxon>Ciliophora</taxon>
        <taxon>Intramacronucleata</taxon>
        <taxon>Spirotrichea</taxon>
        <taxon>Stichotrichia</taxon>
        <taxon>Sporadotrichida</taxon>
        <taxon>Oxytrichidae</taxon>
        <taxon>Stylonychinae</taxon>
        <taxon>Stylonychia</taxon>
    </lineage>
</organism>
<dbReference type="PANTHER" id="PTHR32015:SF1">
    <property type="entry name" value="LIPASE"/>
    <property type="match status" value="1"/>
</dbReference>
<keyword evidence="2" id="KW-0732">Signal</keyword>
<evidence type="ECO:0000313" key="4">
    <source>
        <dbReference type="Proteomes" id="UP000039865"/>
    </source>
</evidence>
<dbReference type="SUPFAM" id="SSF53474">
    <property type="entry name" value="alpha/beta-Hydrolases"/>
    <property type="match status" value="1"/>
</dbReference>
<dbReference type="PANTHER" id="PTHR32015">
    <property type="entry name" value="FASTING INDUCED LIPASE"/>
    <property type="match status" value="1"/>
</dbReference>
<dbReference type="GO" id="GO:0016042">
    <property type="term" value="P:lipid catabolic process"/>
    <property type="evidence" value="ECO:0007669"/>
    <property type="project" value="InterPro"/>
</dbReference>
<dbReference type="EMBL" id="CCKQ01014645">
    <property type="protein sequence ID" value="CDW86439.1"/>
    <property type="molecule type" value="Genomic_DNA"/>
</dbReference>
<dbReference type="OrthoDB" id="5853720at2759"/>
<dbReference type="AlphaFoldDB" id="A0A078AWC2"/>
<evidence type="ECO:0000256" key="2">
    <source>
        <dbReference type="SAM" id="SignalP"/>
    </source>
</evidence>
<feature type="chain" id="PRO_5001729742" evidence="2">
    <location>
        <begin position="20"/>
        <end position="348"/>
    </location>
</feature>
<dbReference type="Gene3D" id="3.40.50.1820">
    <property type="entry name" value="alpha/beta hydrolase"/>
    <property type="match status" value="1"/>
</dbReference>
<dbReference type="InParanoid" id="A0A078AWC2"/>
<dbReference type="InterPro" id="IPR029058">
    <property type="entry name" value="AB_hydrolase_fold"/>
</dbReference>